<accession>A0ABN1C198</accession>
<organism evidence="1 2">
    <name type="scientific">Saccharopolyspora thermophila</name>
    <dbReference type="NCBI Taxonomy" id="89367"/>
    <lineage>
        <taxon>Bacteria</taxon>
        <taxon>Bacillati</taxon>
        <taxon>Actinomycetota</taxon>
        <taxon>Actinomycetes</taxon>
        <taxon>Pseudonocardiales</taxon>
        <taxon>Pseudonocardiaceae</taxon>
        <taxon>Saccharopolyspora</taxon>
    </lineage>
</organism>
<gene>
    <name evidence="1" type="ORF">GCM10009545_09860</name>
</gene>
<keyword evidence="2" id="KW-1185">Reference proteome</keyword>
<reference evidence="1 2" key="1">
    <citation type="journal article" date="2019" name="Int. J. Syst. Evol. Microbiol.">
        <title>The Global Catalogue of Microorganisms (GCM) 10K type strain sequencing project: providing services to taxonomists for standard genome sequencing and annotation.</title>
        <authorList>
            <consortium name="The Broad Institute Genomics Platform"/>
            <consortium name="The Broad Institute Genome Sequencing Center for Infectious Disease"/>
            <person name="Wu L."/>
            <person name="Ma J."/>
        </authorList>
    </citation>
    <scope>NUCLEOTIDE SEQUENCE [LARGE SCALE GENOMIC DNA]</scope>
    <source>
        <strain evidence="1 2">JCM 10664</strain>
    </source>
</reference>
<dbReference type="EMBL" id="BAAAHC010000003">
    <property type="protein sequence ID" value="GAA0509771.1"/>
    <property type="molecule type" value="Genomic_DNA"/>
</dbReference>
<proteinExistence type="predicted"/>
<evidence type="ECO:0000313" key="2">
    <source>
        <dbReference type="Proteomes" id="UP001500220"/>
    </source>
</evidence>
<sequence length="116" mass="12154">MLLRPLLEHPVERGVTDLPAQCVQRELALGVGVDAYALTTGVPSANVERSISKRSTATEMAAGSTSVSLQRTVFAAGTGSSRPIDTTLQPSGTVAVRRKSALSWSSSWAGNQELEG</sequence>
<name>A0ABN1C198_9PSEU</name>
<dbReference type="Proteomes" id="UP001500220">
    <property type="component" value="Unassembled WGS sequence"/>
</dbReference>
<protein>
    <submittedName>
        <fullName evidence="1">Uncharacterized protein</fullName>
    </submittedName>
</protein>
<comment type="caution">
    <text evidence="1">The sequence shown here is derived from an EMBL/GenBank/DDBJ whole genome shotgun (WGS) entry which is preliminary data.</text>
</comment>
<evidence type="ECO:0000313" key="1">
    <source>
        <dbReference type="EMBL" id="GAA0509771.1"/>
    </source>
</evidence>